<feature type="non-terminal residue" evidence="4">
    <location>
        <position position="1"/>
    </location>
</feature>
<dbReference type="Proteomes" id="UP001153678">
    <property type="component" value="Unassembled WGS sequence"/>
</dbReference>
<name>A0A9W4T6P0_9GLOM</name>
<reference evidence="4" key="1">
    <citation type="submission" date="2022-08" db="EMBL/GenBank/DDBJ databases">
        <authorList>
            <person name="Kallberg Y."/>
            <person name="Tangrot J."/>
            <person name="Rosling A."/>
        </authorList>
    </citation>
    <scope>NUCLEOTIDE SEQUENCE</scope>
    <source>
        <strain evidence="4">Wild A</strain>
    </source>
</reference>
<evidence type="ECO:0000313" key="5">
    <source>
        <dbReference type="Proteomes" id="UP001153678"/>
    </source>
</evidence>
<dbReference type="AlphaFoldDB" id="A0A9W4T6P0"/>
<keyword evidence="1 2" id="KW-0238">DNA-binding</keyword>
<dbReference type="GO" id="GO:0006265">
    <property type="term" value="P:DNA topological change"/>
    <property type="evidence" value="ECO:0007669"/>
    <property type="project" value="UniProtKB-UniRule"/>
</dbReference>
<gene>
    <name evidence="4" type="ORF">FWILDA_LOCUS16591</name>
</gene>
<keyword evidence="2" id="KW-0799">Topoisomerase</keyword>
<feature type="active site" description="O-(5'-phospho-DNA)-tyrosine intermediate" evidence="2">
    <location>
        <position position="54"/>
    </location>
</feature>
<evidence type="ECO:0000313" key="4">
    <source>
        <dbReference type="EMBL" id="CAI2194468.1"/>
    </source>
</evidence>
<keyword evidence="2" id="KW-0413">Isomerase</keyword>
<keyword evidence="5" id="KW-1185">Reference proteome</keyword>
<dbReference type="PROSITE" id="PS52040">
    <property type="entry name" value="TOPO_IIA"/>
    <property type="match status" value="1"/>
</dbReference>
<sequence>YVAEKCFYHYRDASFNTTIINMAQAFPGIQKFPYFTGIRQFENCHNGQKAEPQYLIPVMSTTVLESFKIVSEGWNYQNFDQDMQNTLAQISSLAKKWELRSSC</sequence>
<accession>A0A9W4T6P0</accession>
<dbReference type="SUPFAM" id="SSF56719">
    <property type="entry name" value="Type II DNA topoisomerase"/>
    <property type="match status" value="1"/>
</dbReference>
<dbReference type="InterPro" id="IPR013760">
    <property type="entry name" value="Topo_IIA-like_dom_sf"/>
</dbReference>
<organism evidence="4 5">
    <name type="scientific">Funneliformis geosporum</name>
    <dbReference type="NCBI Taxonomy" id="1117311"/>
    <lineage>
        <taxon>Eukaryota</taxon>
        <taxon>Fungi</taxon>
        <taxon>Fungi incertae sedis</taxon>
        <taxon>Mucoromycota</taxon>
        <taxon>Glomeromycotina</taxon>
        <taxon>Glomeromycetes</taxon>
        <taxon>Glomerales</taxon>
        <taxon>Glomeraceae</taxon>
        <taxon>Funneliformis</taxon>
    </lineage>
</organism>
<comment type="catalytic activity">
    <reaction evidence="2">
        <text>ATP-dependent breakage, passage and rejoining of double-stranded DNA.</text>
        <dbReference type="EC" id="5.6.2.2"/>
    </reaction>
</comment>
<evidence type="ECO:0000259" key="3">
    <source>
        <dbReference type="PROSITE" id="PS52040"/>
    </source>
</evidence>
<dbReference type="Gene3D" id="3.90.199.10">
    <property type="entry name" value="Topoisomerase II, domain 5"/>
    <property type="match status" value="1"/>
</dbReference>
<dbReference type="GO" id="GO:0003918">
    <property type="term" value="F:DNA topoisomerase type II (double strand cut, ATP-hydrolyzing) activity"/>
    <property type="evidence" value="ECO:0007669"/>
    <property type="project" value="UniProtKB-EC"/>
</dbReference>
<evidence type="ECO:0000256" key="1">
    <source>
        <dbReference type="ARBA" id="ARBA00023125"/>
    </source>
</evidence>
<evidence type="ECO:0000256" key="2">
    <source>
        <dbReference type="PROSITE-ProRule" id="PRU01384"/>
    </source>
</evidence>
<dbReference type="InterPro" id="IPR013758">
    <property type="entry name" value="Topo_IIA_A/C_ab"/>
</dbReference>
<dbReference type="GO" id="GO:0005524">
    <property type="term" value="F:ATP binding"/>
    <property type="evidence" value="ECO:0007669"/>
    <property type="project" value="InterPro"/>
</dbReference>
<dbReference type="InterPro" id="IPR002205">
    <property type="entry name" value="Topo_IIA_dom_A"/>
</dbReference>
<protein>
    <submittedName>
        <fullName evidence="4">511_t:CDS:1</fullName>
    </submittedName>
</protein>
<feature type="domain" description="Topo IIA-type catalytic" evidence="3">
    <location>
        <begin position="1"/>
        <end position="103"/>
    </location>
</feature>
<comment type="caution">
    <text evidence="4">The sequence shown here is derived from an EMBL/GenBank/DDBJ whole genome shotgun (WGS) entry which is preliminary data.</text>
</comment>
<dbReference type="EMBL" id="CAMKVN010010946">
    <property type="protein sequence ID" value="CAI2194468.1"/>
    <property type="molecule type" value="Genomic_DNA"/>
</dbReference>
<proteinExistence type="predicted"/>
<dbReference type="GO" id="GO:0003677">
    <property type="term" value="F:DNA binding"/>
    <property type="evidence" value="ECO:0007669"/>
    <property type="project" value="UniProtKB-UniRule"/>
</dbReference>